<reference evidence="2 3" key="1">
    <citation type="submission" date="2016-07" db="EMBL/GenBank/DDBJ databases">
        <title>Pervasive Adenine N6-methylation of Active Genes in Fungi.</title>
        <authorList>
            <consortium name="DOE Joint Genome Institute"/>
            <person name="Mondo S.J."/>
            <person name="Dannebaum R.O."/>
            <person name="Kuo R.C."/>
            <person name="Labutti K."/>
            <person name="Haridas S."/>
            <person name="Kuo A."/>
            <person name="Salamov A."/>
            <person name="Ahrendt S.R."/>
            <person name="Lipzen A."/>
            <person name="Sullivan W."/>
            <person name="Andreopoulos W.B."/>
            <person name="Clum A."/>
            <person name="Lindquist E."/>
            <person name="Daum C."/>
            <person name="Ramamoorthy G.K."/>
            <person name="Gryganskyi A."/>
            <person name="Culley D."/>
            <person name="Magnuson J.K."/>
            <person name="James T.Y."/>
            <person name="O'Malley M.A."/>
            <person name="Stajich J.E."/>
            <person name="Spatafora J.W."/>
            <person name="Visel A."/>
            <person name="Grigoriev I.V."/>
        </authorList>
    </citation>
    <scope>NUCLEOTIDE SEQUENCE [LARGE SCALE GENOMIC DNA]</scope>
    <source>
        <strain evidence="2 3">JEL800</strain>
    </source>
</reference>
<evidence type="ECO:0000313" key="2">
    <source>
        <dbReference type="EMBL" id="ORY50842.1"/>
    </source>
</evidence>
<sequence>MSLSITTSTSTSTTTGKRKLASSPTPSPNKSEMSPMSTDARETSSASPIPYAKPAIRPPSFRSSTVGRQIQTDDWILPAVHSVLASAPTPEPSNTPTIDTVYIFLLHQLLNPALEPWRIGFSRIVLTEQAIQLTRAGLDAAGLAKCLIVQPPSDAAVMALFRFVHLIEDNKGIMDMWTSGIQLAINLSQDPWKIVLSTPDILPLLRDVEMRVSHKVLVEIIMRHLIEAGGHGEGMDVVGGGKSGDTAMQMAMQMDSVSSTDDGVQL</sequence>
<evidence type="ECO:0000256" key="1">
    <source>
        <dbReference type="SAM" id="MobiDB-lite"/>
    </source>
</evidence>
<feature type="compositionally biased region" description="Low complexity" evidence="1">
    <location>
        <begin position="1"/>
        <end position="15"/>
    </location>
</feature>
<dbReference type="Proteomes" id="UP000193642">
    <property type="component" value="Unassembled WGS sequence"/>
</dbReference>
<gene>
    <name evidence="2" type="ORF">BCR33DRAFT_712817</name>
</gene>
<accession>A0A1Y2CV00</accession>
<keyword evidence="3" id="KW-1185">Reference proteome</keyword>
<proteinExistence type="predicted"/>
<organism evidence="2 3">
    <name type="scientific">Rhizoclosmatium globosum</name>
    <dbReference type="NCBI Taxonomy" id="329046"/>
    <lineage>
        <taxon>Eukaryota</taxon>
        <taxon>Fungi</taxon>
        <taxon>Fungi incertae sedis</taxon>
        <taxon>Chytridiomycota</taxon>
        <taxon>Chytridiomycota incertae sedis</taxon>
        <taxon>Chytridiomycetes</taxon>
        <taxon>Chytridiales</taxon>
        <taxon>Chytriomycetaceae</taxon>
        <taxon>Rhizoclosmatium</taxon>
    </lineage>
</organism>
<dbReference type="AlphaFoldDB" id="A0A1Y2CV00"/>
<feature type="compositionally biased region" description="Polar residues" evidence="1">
    <location>
        <begin position="22"/>
        <end position="47"/>
    </location>
</feature>
<name>A0A1Y2CV00_9FUNG</name>
<protein>
    <submittedName>
        <fullName evidence="2">Uncharacterized protein</fullName>
    </submittedName>
</protein>
<feature type="region of interest" description="Disordered" evidence="1">
    <location>
        <begin position="1"/>
        <end position="64"/>
    </location>
</feature>
<comment type="caution">
    <text evidence="2">The sequence shown here is derived from an EMBL/GenBank/DDBJ whole genome shotgun (WGS) entry which is preliminary data.</text>
</comment>
<evidence type="ECO:0000313" key="3">
    <source>
        <dbReference type="Proteomes" id="UP000193642"/>
    </source>
</evidence>
<dbReference type="EMBL" id="MCGO01000006">
    <property type="protein sequence ID" value="ORY50842.1"/>
    <property type="molecule type" value="Genomic_DNA"/>
</dbReference>